<sequence length="467" mass="54416">MVNCNFITLLSISKLVCLFYQFLLILSIFDIIKIMNEKVFRDPVHNYIHIDNPLIYDLINTKEFQRLRRIKQVPTTAFTFHGAEHSRFSHCLGVYEIARRVTAIFEEKYADIWNKDESLVTMTAALLHDIGHGAYSHTFEALFHTDHEAFTQEIITNPETEINAILVRHAPDFPDKVASVINHTYPNKQVVQLISSQIDCDRMDYLLRDSYFSAANYGQFDLMRILRVIRPVEDGIVFEHSGMHAVEDYIVSRFQMYMQVYFHPASRAVELILQNLLKRAQHLYPEQQAYFQKTAPGLIPFFEKKANLADYIALDDGVMNTYFQVWMASEDHILSDLASRFINRKILKSVTFDQDSQGELERLRQLVESVGFDPDYYTGIHINFDLPYDIYRPELENPRTQIEMIQKDGSLAELSQLSPIVKALTGTTYGDRRFYFPKEMLELDDLFAPSKETFMSYISNGHFHFSQ</sequence>
<feature type="domain" description="HD/PDEase" evidence="2">
    <location>
        <begin position="83"/>
        <end position="215"/>
    </location>
</feature>
<dbReference type="InterPro" id="IPR045509">
    <property type="entry name" value="HD_assoc_2"/>
</dbReference>
<accession>Q1JMQ6</accession>
<dbReference type="SUPFAM" id="SSF109604">
    <property type="entry name" value="HD-domain/PDEase-like"/>
    <property type="match status" value="1"/>
</dbReference>
<dbReference type="InterPro" id="IPR003607">
    <property type="entry name" value="HD/PDEase_dom"/>
</dbReference>
<dbReference type="GO" id="GO:0006203">
    <property type="term" value="P:dGTP catabolic process"/>
    <property type="evidence" value="ECO:0007669"/>
    <property type="project" value="TreeGrafter"/>
</dbReference>
<dbReference type="CDD" id="cd00077">
    <property type="entry name" value="HDc"/>
    <property type="match status" value="1"/>
</dbReference>
<dbReference type="KEGG" id="spk:MGAS9429_Spy0506"/>
<dbReference type="PANTHER" id="PTHR11373">
    <property type="entry name" value="DEOXYNUCLEOSIDE TRIPHOSPHATE TRIPHOSPHOHYDROLASE"/>
    <property type="match status" value="1"/>
</dbReference>
<dbReference type="Gene3D" id="1.10.3210.10">
    <property type="entry name" value="Hypothetical protein af1432"/>
    <property type="match status" value="1"/>
</dbReference>
<evidence type="ECO:0000313" key="4">
    <source>
        <dbReference type="Proteomes" id="UP000002433"/>
    </source>
</evidence>
<gene>
    <name evidence="3" type="ordered locus">MGAS9429_Spy0506</name>
</gene>
<dbReference type="Pfam" id="PF01966">
    <property type="entry name" value="HD"/>
    <property type="match status" value="1"/>
</dbReference>
<protein>
    <submittedName>
        <fullName evidence="3">dGTP triphosphohydrolase</fullName>
    </submittedName>
</protein>
<feature type="transmembrane region" description="Helical" evidence="1">
    <location>
        <begin position="6"/>
        <end position="32"/>
    </location>
</feature>
<dbReference type="SMART" id="SM00471">
    <property type="entry name" value="HDc"/>
    <property type="match status" value="1"/>
</dbReference>
<dbReference type="Proteomes" id="UP000002433">
    <property type="component" value="Chromosome"/>
</dbReference>
<name>Q1JMQ6_STRPC</name>
<dbReference type="HOGENOM" id="CLU_026821_0_0_9"/>
<keyword evidence="3" id="KW-0378">Hydrolase</keyword>
<dbReference type="FunFam" id="1.10.3210.10:FF:000014">
    <property type="entry name" value="HD domain-containing protein"/>
    <property type="match status" value="1"/>
</dbReference>
<keyword evidence="1" id="KW-0812">Transmembrane</keyword>
<keyword evidence="1" id="KW-0472">Membrane</keyword>
<dbReference type="GO" id="GO:0008832">
    <property type="term" value="F:dGTPase activity"/>
    <property type="evidence" value="ECO:0007669"/>
    <property type="project" value="TreeGrafter"/>
</dbReference>
<proteinExistence type="predicted"/>
<dbReference type="InterPro" id="IPR006674">
    <property type="entry name" value="HD_domain"/>
</dbReference>
<reference evidence="3 4" key="1">
    <citation type="journal article" date="2006" name="Proc. Natl. Acad. Sci. U.S.A.">
        <title>Molecular genetic anatomy of inter- and intraserotype variation in the human bacterial pathogen group A Streptococcus.</title>
        <authorList>
            <person name="Beres S.B."/>
            <person name="Richter E.W."/>
            <person name="Nagiec M.J."/>
            <person name="Sumby P."/>
            <person name="Porcella S.F."/>
            <person name="DeLeo F.R."/>
            <person name="Musser J.M."/>
        </authorList>
    </citation>
    <scope>NUCLEOTIDE SEQUENCE [LARGE SCALE GENOMIC DNA]</scope>
    <source>
        <strain evidence="3 4">MGAS9429</strain>
    </source>
</reference>
<organism evidence="3 4">
    <name type="scientific">Streptococcus pyogenes serotype M12 (strain MGAS9429)</name>
    <dbReference type="NCBI Taxonomy" id="370551"/>
    <lineage>
        <taxon>Bacteria</taxon>
        <taxon>Bacillati</taxon>
        <taxon>Bacillota</taxon>
        <taxon>Bacilli</taxon>
        <taxon>Lactobacillales</taxon>
        <taxon>Streptococcaceae</taxon>
        <taxon>Streptococcus</taxon>
    </lineage>
</organism>
<dbReference type="AlphaFoldDB" id="Q1JMQ6"/>
<dbReference type="EMBL" id="CP000259">
    <property type="protein sequence ID" value="ABF31693.1"/>
    <property type="molecule type" value="Genomic_DNA"/>
</dbReference>
<dbReference type="Pfam" id="PF19276">
    <property type="entry name" value="HD_assoc_2"/>
    <property type="match status" value="1"/>
</dbReference>
<evidence type="ECO:0000313" key="3">
    <source>
        <dbReference type="EMBL" id="ABF31693.1"/>
    </source>
</evidence>
<evidence type="ECO:0000256" key="1">
    <source>
        <dbReference type="SAM" id="Phobius"/>
    </source>
</evidence>
<evidence type="ECO:0000259" key="2">
    <source>
        <dbReference type="SMART" id="SM00471"/>
    </source>
</evidence>
<dbReference type="InterPro" id="IPR050135">
    <property type="entry name" value="dGTPase-like"/>
</dbReference>
<keyword evidence="1" id="KW-1133">Transmembrane helix</keyword>
<dbReference type="PANTHER" id="PTHR11373:SF4">
    <property type="entry name" value="DEOXYNUCLEOSIDE TRIPHOSPHATE TRIPHOSPHOHYDROLASE SAMHD1"/>
    <property type="match status" value="1"/>
</dbReference>